<sequence length="219" mass="25215">MPIDLSTNFFYDREDWEHFISSMLSGVSFHPASALVRTLYPRTPDGFKVTYHNDHWVALSYGFVLAFTKDGHIIFPAFGIEVPLKGGQPEYFTAQHITYMTAVKECFLKFRKHVTALHDRLEKALVRFNPELRIVTDDTCGVYAQKGGHVIAHDTLIRDDDVPDFLRQVARNLKSGTFLPIDVQERCRTRKLPRLPRVYINGGGRELIDTYVLKNQRKS</sequence>
<dbReference type="AlphaFoldDB" id="A0A2S3VXI8"/>
<proteinExistence type="predicted"/>
<dbReference type="RefSeq" id="WP_110096414.1">
    <property type="nucleotide sequence ID" value="NZ_NKUE01000008.1"/>
</dbReference>
<gene>
    <name evidence="1" type="ORF">KMAL_30650</name>
</gene>
<organism evidence="1 2">
    <name type="scientific">Novacetimonas maltaceti</name>
    <dbReference type="NCBI Taxonomy" id="1203393"/>
    <lineage>
        <taxon>Bacteria</taxon>
        <taxon>Pseudomonadati</taxon>
        <taxon>Pseudomonadota</taxon>
        <taxon>Alphaproteobacteria</taxon>
        <taxon>Acetobacterales</taxon>
        <taxon>Acetobacteraceae</taxon>
        <taxon>Novacetimonas</taxon>
    </lineage>
</organism>
<dbReference type="Proteomes" id="UP000237344">
    <property type="component" value="Unassembled WGS sequence"/>
</dbReference>
<dbReference type="EMBL" id="POTC01000083">
    <property type="protein sequence ID" value="POF61305.1"/>
    <property type="molecule type" value="Genomic_DNA"/>
</dbReference>
<evidence type="ECO:0000313" key="2">
    <source>
        <dbReference type="Proteomes" id="UP000237344"/>
    </source>
</evidence>
<comment type="caution">
    <text evidence="1">The sequence shown here is derived from an EMBL/GenBank/DDBJ whole genome shotgun (WGS) entry which is preliminary data.</text>
</comment>
<keyword evidence="2" id="KW-1185">Reference proteome</keyword>
<evidence type="ECO:0000313" key="1">
    <source>
        <dbReference type="EMBL" id="POF61305.1"/>
    </source>
</evidence>
<dbReference type="OrthoDB" id="7257815at2"/>
<accession>A0A2S3VXI8</accession>
<reference evidence="1 2" key="1">
    <citation type="submission" date="2018-01" db="EMBL/GenBank/DDBJ databases">
        <title>Draft Genome Sequence of Komagataeibacter maltaceti LMG 1529, a Vinegar Producing Acetic Acid Bacterium Isolated from Malt Vinegar Brewery Acetifiers.</title>
        <authorList>
            <person name="Zhang Q."/>
            <person name="Hollensteiner J."/>
            <person name="Poehlein A."/>
            <person name="Daniel R."/>
        </authorList>
    </citation>
    <scope>NUCLEOTIDE SEQUENCE [LARGE SCALE GENOMIC DNA]</scope>
    <source>
        <strain evidence="1 2">LMG 1529</strain>
    </source>
</reference>
<name>A0A2S3VXI8_9PROT</name>
<protein>
    <submittedName>
        <fullName evidence="1">Uncharacterized protein</fullName>
    </submittedName>
</protein>